<keyword evidence="2" id="KW-1185">Reference proteome</keyword>
<proteinExistence type="predicted"/>
<comment type="caution">
    <text evidence="1">The sequence shown here is derived from an EMBL/GenBank/DDBJ whole genome shotgun (WGS) entry which is preliminary data.</text>
</comment>
<evidence type="ECO:0000313" key="1">
    <source>
        <dbReference type="EMBL" id="GAA2116759.1"/>
    </source>
</evidence>
<organism evidence="1 2">
    <name type="scientific">Kitasatospora saccharophila</name>
    <dbReference type="NCBI Taxonomy" id="407973"/>
    <lineage>
        <taxon>Bacteria</taxon>
        <taxon>Bacillati</taxon>
        <taxon>Actinomycetota</taxon>
        <taxon>Actinomycetes</taxon>
        <taxon>Kitasatosporales</taxon>
        <taxon>Streptomycetaceae</taxon>
        <taxon>Kitasatospora</taxon>
    </lineage>
</organism>
<reference evidence="2" key="1">
    <citation type="journal article" date="2019" name="Int. J. Syst. Evol. Microbiol.">
        <title>The Global Catalogue of Microorganisms (GCM) 10K type strain sequencing project: providing services to taxonomists for standard genome sequencing and annotation.</title>
        <authorList>
            <consortium name="The Broad Institute Genomics Platform"/>
            <consortium name="The Broad Institute Genome Sequencing Center for Infectious Disease"/>
            <person name="Wu L."/>
            <person name="Ma J."/>
        </authorList>
    </citation>
    <scope>NUCLEOTIDE SEQUENCE [LARGE SCALE GENOMIC DNA]</scope>
    <source>
        <strain evidence="2">JCM 14559</strain>
    </source>
</reference>
<dbReference type="RefSeq" id="WP_344557030.1">
    <property type="nucleotide sequence ID" value="NZ_BAAANS010000055.1"/>
</dbReference>
<gene>
    <name evidence="1" type="ORF">GCM10009759_62600</name>
</gene>
<accession>A0ABP5JE44</accession>
<evidence type="ECO:0000313" key="2">
    <source>
        <dbReference type="Proteomes" id="UP001500897"/>
    </source>
</evidence>
<dbReference type="Proteomes" id="UP001500897">
    <property type="component" value="Unassembled WGS sequence"/>
</dbReference>
<name>A0ABP5JE44_9ACTN</name>
<dbReference type="EMBL" id="BAAANS010000055">
    <property type="protein sequence ID" value="GAA2116759.1"/>
    <property type="molecule type" value="Genomic_DNA"/>
</dbReference>
<protein>
    <submittedName>
        <fullName evidence="1">Uncharacterized protein</fullName>
    </submittedName>
</protein>
<sequence length="160" mass="18017">MIIRIDLRVDLDAERWGEEAGTDPADAARDACWYLSDARDCIPHIGEDGCPAHLKMIPGWEEDQDLFGAVKIRSLWQVHCSAADWIAWRENPGPTADGFTVPPGQARQDLARTVVEGLVWMSLFADAQAVMTLVHPWQQTYDHTRKARPKWRPSARGRTG</sequence>